<dbReference type="SUPFAM" id="SSF53067">
    <property type="entry name" value="Actin-like ATPase domain"/>
    <property type="match status" value="1"/>
</dbReference>
<comment type="similarity">
    <text evidence="1">Belongs to the ROK (NagC/XylR) family.</text>
</comment>
<evidence type="ECO:0000259" key="2">
    <source>
        <dbReference type="Pfam" id="PF12802"/>
    </source>
</evidence>
<dbReference type="Pfam" id="PF00480">
    <property type="entry name" value="ROK"/>
    <property type="match status" value="1"/>
</dbReference>
<dbReference type="RefSeq" id="WP_034522567.1">
    <property type="nucleotide sequence ID" value="NZ_BAYX01000003.1"/>
</dbReference>
<proteinExistence type="inferred from homology"/>
<dbReference type="Gene3D" id="3.30.420.40">
    <property type="match status" value="2"/>
</dbReference>
<accession>A0AA87Q1G3</accession>
<dbReference type="Gene3D" id="1.10.10.10">
    <property type="entry name" value="Winged helix-like DNA-binding domain superfamily/Winged helix DNA-binding domain"/>
    <property type="match status" value="1"/>
</dbReference>
<dbReference type="SUPFAM" id="SSF46785">
    <property type="entry name" value="Winged helix' DNA-binding domain"/>
    <property type="match status" value="1"/>
</dbReference>
<evidence type="ECO:0000313" key="3">
    <source>
        <dbReference type="EMBL" id="GAJ92012.1"/>
    </source>
</evidence>
<dbReference type="PANTHER" id="PTHR18964">
    <property type="entry name" value="ROK (REPRESSOR, ORF, KINASE) FAMILY"/>
    <property type="match status" value="1"/>
</dbReference>
<dbReference type="GO" id="GO:0003700">
    <property type="term" value="F:DNA-binding transcription factor activity"/>
    <property type="evidence" value="ECO:0007669"/>
    <property type="project" value="InterPro"/>
</dbReference>
<dbReference type="InterPro" id="IPR000600">
    <property type="entry name" value="ROK"/>
</dbReference>
<dbReference type="AlphaFoldDB" id="A0AA87Q1G3"/>
<dbReference type="InterPro" id="IPR049874">
    <property type="entry name" value="ROK_cs"/>
</dbReference>
<name>A0AA87Q1G3_RHIRH</name>
<evidence type="ECO:0000313" key="4">
    <source>
        <dbReference type="Proteomes" id="UP000026941"/>
    </source>
</evidence>
<organism evidence="3 4">
    <name type="scientific">Rhizobium rhizogenes NBRC 13257</name>
    <dbReference type="NCBI Taxonomy" id="1220581"/>
    <lineage>
        <taxon>Bacteria</taxon>
        <taxon>Pseudomonadati</taxon>
        <taxon>Pseudomonadota</taxon>
        <taxon>Alphaproteobacteria</taxon>
        <taxon>Hyphomicrobiales</taxon>
        <taxon>Rhizobiaceae</taxon>
        <taxon>Rhizobium/Agrobacterium group</taxon>
        <taxon>Rhizobium</taxon>
    </lineage>
</organism>
<dbReference type="PROSITE" id="PS01125">
    <property type="entry name" value="ROK"/>
    <property type="match status" value="1"/>
</dbReference>
<dbReference type="EMBL" id="BAYX01000003">
    <property type="protein sequence ID" value="GAJ92012.1"/>
    <property type="molecule type" value="Genomic_DNA"/>
</dbReference>
<sequence length="400" mass="42141">MTEPAVVTSSPRGIRQRNELAALRALYQFGPLSRAELARRLGLNRSSSGHIIAGLTLDGLVREVSDGDQARGGHAHAGRPGIMIELVPGAVYFLGIEIGVEHISAVEIDLGGNIVSTTVEPFDGASAGVAATVERAIEMVLGAIPSSRLERCEGIGVAVPAQMDKHGFVRLAPLLRWENVQLAELVRESLPVSVPVVAENDGNAFAIGASYGRNDKHSGVTLFLVMESGVGGGIIANGSLFRGANGLAGEIGHLRISSASEPSRSLEEVLGLEHIMTEYRKVPAVAAPTFGHFLADVRDRVPGAVSIAEEWARALAFGLIQACRVIDADRIILGGSVAALYPLMAARVAHHIQLAQEASFPLPSIGVNEEETVGPAFGAACILHQRFLSLESQRFAEEAG</sequence>
<dbReference type="PANTHER" id="PTHR18964:SF149">
    <property type="entry name" value="BIFUNCTIONAL UDP-N-ACETYLGLUCOSAMINE 2-EPIMERASE_N-ACETYLMANNOSAMINE KINASE"/>
    <property type="match status" value="1"/>
</dbReference>
<dbReference type="InterPro" id="IPR000835">
    <property type="entry name" value="HTH_MarR-typ"/>
</dbReference>
<feature type="domain" description="HTH marR-type" evidence="2">
    <location>
        <begin position="17"/>
        <end position="71"/>
    </location>
</feature>
<protein>
    <recommendedName>
        <fullName evidence="2">HTH marR-type domain-containing protein</fullName>
    </recommendedName>
</protein>
<dbReference type="InterPro" id="IPR036388">
    <property type="entry name" value="WH-like_DNA-bd_sf"/>
</dbReference>
<dbReference type="Pfam" id="PF12802">
    <property type="entry name" value="MarR_2"/>
    <property type="match status" value="1"/>
</dbReference>
<dbReference type="InterPro" id="IPR036390">
    <property type="entry name" value="WH_DNA-bd_sf"/>
</dbReference>
<dbReference type="GeneID" id="86850970"/>
<reference evidence="3 4" key="1">
    <citation type="submission" date="2014-05" db="EMBL/GenBank/DDBJ databases">
        <title>Whole genome shotgun sequence of Rhizobium rhizogenes NBRC 13257.</title>
        <authorList>
            <person name="Katano-Makiyama Y."/>
            <person name="Hosoyama A."/>
            <person name="Hashimoto M."/>
            <person name="Hosoyama Y."/>
            <person name="Noguchi M."/>
            <person name="Tsuchikane K."/>
            <person name="Kimura A."/>
            <person name="Ohji S."/>
            <person name="Ichikawa N."/>
            <person name="Yamazoe A."/>
            <person name="Fujita N."/>
        </authorList>
    </citation>
    <scope>NUCLEOTIDE SEQUENCE [LARGE SCALE GENOMIC DNA]</scope>
    <source>
        <strain evidence="3 4">NBRC 13257</strain>
    </source>
</reference>
<gene>
    <name evidence="3" type="ORF">RRH01S_03_00800</name>
</gene>
<dbReference type="Proteomes" id="UP000026941">
    <property type="component" value="Unassembled WGS sequence"/>
</dbReference>
<comment type="caution">
    <text evidence="3">The sequence shown here is derived from an EMBL/GenBank/DDBJ whole genome shotgun (WGS) entry which is preliminary data.</text>
</comment>
<evidence type="ECO:0000256" key="1">
    <source>
        <dbReference type="ARBA" id="ARBA00006479"/>
    </source>
</evidence>
<dbReference type="InterPro" id="IPR043129">
    <property type="entry name" value="ATPase_NBD"/>
</dbReference>